<evidence type="ECO:0000313" key="1">
    <source>
        <dbReference type="EMBL" id="APU01632.1"/>
    </source>
</evidence>
<name>A0A219YCG1_9CAUD</name>
<evidence type="ECO:0000313" key="2">
    <source>
        <dbReference type="Proteomes" id="UP000225215"/>
    </source>
</evidence>
<protein>
    <submittedName>
        <fullName evidence="1">Uncharacterized protein</fullName>
    </submittedName>
</protein>
<organism evidence="1 2">
    <name type="scientific">Aeromonas phage 65.2</name>
    <dbReference type="NCBI Taxonomy" id="1932896"/>
    <lineage>
        <taxon>Viruses</taxon>
        <taxon>Duplodnaviria</taxon>
        <taxon>Heunggongvirae</taxon>
        <taxon>Uroviricota</taxon>
        <taxon>Caudoviricetes</taxon>
        <taxon>Pantevenvirales</taxon>
        <taxon>Straboviridae</taxon>
        <taxon>Emmerichvirinae</taxon>
        <taxon>Ishigurovirus</taxon>
        <taxon>Ishigurovirus osborne</taxon>
    </lineage>
</organism>
<reference evidence="1 2" key="1">
    <citation type="journal article" date="2017" name="Sci. Rep.">
        <title>Characterization and diversity of phages infecting Aeromonas salmonicida subsp. salmonicida.</title>
        <authorList>
            <person name="Vincent A.T."/>
            <person name="Paquet V.E."/>
            <person name="Bernatchez A."/>
            <person name="Tremblay D.M."/>
            <person name="Moineau S."/>
            <person name="Charette S.J."/>
        </authorList>
    </citation>
    <scope>NUCLEOTIDE SEQUENCE [LARGE SCALE GENOMIC DNA]</scope>
</reference>
<dbReference type="EMBL" id="KY290955">
    <property type="protein sequence ID" value="APU01632.1"/>
    <property type="molecule type" value="Genomic_DNA"/>
</dbReference>
<accession>A0A219YCG1</accession>
<proteinExistence type="predicted"/>
<dbReference type="Proteomes" id="UP000225215">
    <property type="component" value="Segment"/>
</dbReference>
<sequence length="80" mass="9768">MHDFMVKIGYTLINDVSEYNNFCTRYFTYYGDNMFFARDYEESDFPLYMKEVITHDRDNDVEILNFSTVDPKIVQEHYHD</sequence>